<evidence type="ECO:0000313" key="1">
    <source>
        <dbReference type="EMBL" id="GAI85787.1"/>
    </source>
</evidence>
<protein>
    <recommendedName>
        <fullName evidence="2">Phage replisome organiser N-terminal domain-containing protein</fullName>
    </recommendedName>
</protein>
<sequence length="135" mass="15855">MYGKIFEQIYEGSLRMNWKAMVTFQQMIILCNEDGTLDMTPQALHFRTGIPLEIIKDGIEILESDDPESRTPNQNGKRIVRLDEHRTWGWKLVNHKHYKHLASYEDKKKKDRDRINEKRAAEKANKNKGVAKCRG</sequence>
<feature type="non-terminal residue" evidence="1">
    <location>
        <position position="135"/>
    </location>
</feature>
<evidence type="ECO:0008006" key="2">
    <source>
        <dbReference type="Google" id="ProtNLM"/>
    </source>
</evidence>
<comment type="caution">
    <text evidence="1">The sequence shown here is derived from an EMBL/GenBank/DDBJ whole genome shotgun (WGS) entry which is preliminary data.</text>
</comment>
<organism evidence="1">
    <name type="scientific">marine sediment metagenome</name>
    <dbReference type="NCBI Taxonomy" id="412755"/>
    <lineage>
        <taxon>unclassified sequences</taxon>
        <taxon>metagenomes</taxon>
        <taxon>ecological metagenomes</taxon>
    </lineage>
</organism>
<dbReference type="EMBL" id="BARW01008585">
    <property type="protein sequence ID" value="GAI85787.1"/>
    <property type="molecule type" value="Genomic_DNA"/>
</dbReference>
<accession>X1RYC7</accession>
<dbReference type="AlphaFoldDB" id="X1RYC7"/>
<gene>
    <name evidence="1" type="ORF">S12H4_17534</name>
</gene>
<proteinExistence type="predicted"/>
<reference evidence="1" key="1">
    <citation type="journal article" date="2014" name="Front. Microbiol.">
        <title>High frequency of phylogenetically diverse reductive dehalogenase-homologous genes in deep subseafloor sedimentary metagenomes.</title>
        <authorList>
            <person name="Kawai M."/>
            <person name="Futagami T."/>
            <person name="Toyoda A."/>
            <person name="Takaki Y."/>
            <person name="Nishi S."/>
            <person name="Hori S."/>
            <person name="Arai W."/>
            <person name="Tsubouchi T."/>
            <person name="Morono Y."/>
            <person name="Uchiyama I."/>
            <person name="Ito T."/>
            <person name="Fujiyama A."/>
            <person name="Inagaki F."/>
            <person name="Takami H."/>
        </authorList>
    </citation>
    <scope>NUCLEOTIDE SEQUENCE</scope>
    <source>
        <strain evidence="1">Expedition CK06-06</strain>
    </source>
</reference>
<name>X1RYC7_9ZZZZ</name>